<comment type="caution">
    <text evidence="1">The sequence shown here is derived from an EMBL/GenBank/DDBJ whole genome shotgun (WGS) entry which is preliminary data.</text>
</comment>
<dbReference type="AlphaFoldDB" id="A0A428NHQ9"/>
<dbReference type="Proteomes" id="UP000287972">
    <property type="component" value="Unassembled WGS sequence"/>
</dbReference>
<evidence type="ECO:0000313" key="1">
    <source>
        <dbReference type="EMBL" id="RSL40293.1"/>
    </source>
</evidence>
<evidence type="ECO:0008006" key="3">
    <source>
        <dbReference type="Google" id="ProtNLM"/>
    </source>
</evidence>
<protein>
    <recommendedName>
        <fullName evidence="3">Heterokaryon incompatibility domain-containing protein</fullName>
    </recommendedName>
</protein>
<evidence type="ECO:0000313" key="2">
    <source>
        <dbReference type="Proteomes" id="UP000287972"/>
    </source>
</evidence>
<proteinExistence type="predicted"/>
<dbReference type="Pfam" id="PF26639">
    <property type="entry name" value="Het-6_barrel"/>
    <property type="match status" value="1"/>
</dbReference>
<accession>A0A428NHQ9</accession>
<keyword evidence="2" id="KW-1185">Reference proteome</keyword>
<organism evidence="1 2">
    <name type="scientific">Fusarium floridanum</name>
    <dbReference type="NCBI Taxonomy" id="1325733"/>
    <lineage>
        <taxon>Eukaryota</taxon>
        <taxon>Fungi</taxon>
        <taxon>Dikarya</taxon>
        <taxon>Ascomycota</taxon>
        <taxon>Pezizomycotina</taxon>
        <taxon>Sordariomycetes</taxon>
        <taxon>Hypocreomycetidae</taxon>
        <taxon>Hypocreales</taxon>
        <taxon>Nectriaceae</taxon>
        <taxon>Fusarium</taxon>
        <taxon>Fusarium solani species complex</taxon>
    </lineage>
</organism>
<name>A0A428NHQ9_9HYPO</name>
<sequence length="170" mass="19366">MRFLSDLSLNSDDDIISGGSFDAFWRTVIYNWATDDPNQEQRPPKWMGMSFGYYYLSLKLDLNRGWERVPCLFMLHQRVLSNLMAPFAKAFERTLGRLFFVSEGGRMGWAPLTASPGDSIGISLGTRIPFAARRASAEGWRYGGGCYVHGCMNGEFWDAKQSGWKFEMFV</sequence>
<dbReference type="EMBL" id="NKCL01001343">
    <property type="protein sequence ID" value="RSL40293.1"/>
    <property type="molecule type" value="Genomic_DNA"/>
</dbReference>
<gene>
    <name evidence="1" type="ORF">CEP51_016715</name>
</gene>
<reference evidence="1 2" key="1">
    <citation type="submission" date="2017-06" db="EMBL/GenBank/DDBJ databases">
        <title>Comparative genomic analysis of Ambrosia Fusariam Clade fungi.</title>
        <authorList>
            <person name="Stajich J.E."/>
            <person name="Carrillo J."/>
            <person name="Kijimoto T."/>
            <person name="Eskalen A."/>
            <person name="O'Donnell K."/>
            <person name="Kasson M."/>
        </authorList>
    </citation>
    <scope>NUCLEOTIDE SEQUENCE [LARGE SCALE GENOMIC DNA]</scope>
    <source>
        <strain evidence="1 2">NRRL62606</strain>
    </source>
</reference>